<dbReference type="GO" id="GO:0005829">
    <property type="term" value="C:cytosol"/>
    <property type="evidence" value="ECO:0007669"/>
    <property type="project" value="TreeGrafter"/>
</dbReference>
<dbReference type="PANTHER" id="PTHR45726">
    <property type="entry name" value="LEUKOTRIENE A-4 HYDROLASE"/>
    <property type="match status" value="1"/>
</dbReference>
<dbReference type="GO" id="GO:0004177">
    <property type="term" value="F:aminopeptidase activity"/>
    <property type="evidence" value="ECO:0007669"/>
    <property type="project" value="TreeGrafter"/>
</dbReference>
<dbReference type="GO" id="GO:0006508">
    <property type="term" value="P:proteolysis"/>
    <property type="evidence" value="ECO:0007669"/>
    <property type="project" value="InterPro"/>
</dbReference>
<evidence type="ECO:0000313" key="4">
    <source>
        <dbReference type="WBParaSite" id="OFLC_0001591601-mRNA-1"/>
    </source>
</evidence>
<dbReference type="Gene3D" id="3.30.2010.30">
    <property type="match status" value="1"/>
</dbReference>
<dbReference type="AlphaFoldDB" id="A0A183I841"/>
<dbReference type="Proteomes" id="UP000267606">
    <property type="component" value="Unassembled WGS sequence"/>
</dbReference>
<proteinExistence type="predicted"/>
<dbReference type="GO" id="GO:0004301">
    <property type="term" value="F:epoxide hydrolase activity"/>
    <property type="evidence" value="ECO:0007669"/>
    <property type="project" value="TreeGrafter"/>
</dbReference>
<dbReference type="SUPFAM" id="SSF63737">
    <property type="entry name" value="Leukotriene A4 hydrolase N-terminal domain"/>
    <property type="match status" value="1"/>
</dbReference>
<dbReference type="InterPro" id="IPR042097">
    <property type="entry name" value="Aminopeptidase_N-like_N_sf"/>
</dbReference>
<name>A0A183I841_9BILA</name>
<sequence length="154" mass="17457">MIFNLSIIYKTGEKCSALQFLKAEQTVTKKKPYLFSQCQSIYARSIVPCMDTPAVKQTYNAVVAVPSDLICLMSAIAVGQPEVDGKLTKYSFKQSIRIPSYLLAIVVGFMEKRDLSMRCAIWAEPKVIDEAFYEFGETEKMLQTAENLVGKYRW</sequence>
<dbReference type="Gene3D" id="2.60.40.1730">
    <property type="entry name" value="tricorn interacting facor f3 domain"/>
    <property type="match status" value="1"/>
</dbReference>
<protein>
    <submittedName>
        <fullName evidence="4">Peptidase_M1_N domain-containing protein</fullName>
    </submittedName>
</protein>
<feature type="domain" description="Aminopeptidase N-like N-terminal" evidence="1">
    <location>
        <begin position="4"/>
        <end position="102"/>
    </location>
</feature>
<dbReference type="InterPro" id="IPR034015">
    <property type="entry name" value="M1_LTA4H"/>
</dbReference>
<dbReference type="PANTHER" id="PTHR45726:SF3">
    <property type="entry name" value="LEUKOTRIENE A-4 HYDROLASE"/>
    <property type="match status" value="1"/>
</dbReference>
<gene>
    <name evidence="2" type="ORF">OFLC_LOCUS15903</name>
</gene>
<evidence type="ECO:0000313" key="2">
    <source>
        <dbReference type="EMBL" id="VDP24771.1"/>
    </source>
</evidence>
<dbReference type="InterPro" id="IPR045357">
    <property type="entry name" value="Aminopeptidase_N-like_N"/>
</dbReference>
<dbReference type="Pfam" id="PF17900">
    <property type="entry name" value="Peptidase_M1_N"/>
    <property type="match status" value="1"/>
</dbReference>
<evidence type="ECO:0000259" key="1">
    <source>
        <dbReference type="Pfam" id="PF17900"/>
    </source>
</evidence>
<organism evidence="4">
    <name type="scientific">Onchocerca flexuosa</name>
    <dbReference type="NCBI Taxonomy" id="387005"/>
    <lineage>
        <taxon>Eukaryota</taxon>
        <taxon>Metazoa</taxon>
        <taxon>Ecdysozoa</taxon>
        <taxon>Nematoda</taxon>
        <taxon>Chromadorea</taxon>
        <taxon>Rhabditida</taxon>
        <taxon>Spirurina</taxon>
        <taxon>Spiruromorpha</taxon>
        <taxon>Filarioidea</taxon>
        <taxon>Onchocercidae</taxon>
        <taxon>Onchocerca</taxon>
    </lineage>
</organism>
<accession>A0A183I841</accession>
<dbReference type="STRING" id="387005.A0A183I841"/>
<reference evidence="4" key="1">
    <citation type="submission" date="2016-06" db="UniProtKB">
        <authorList>
            <consortium name="WormBaseParasite"/>
        </authorList>
    </citation>
    <scope>IDENTIFICATION</scope>
</reference>
<dbReference type="PRINTS" id="PR00756">
    <property type="entry name" value="ALADIPTASE"/>
</dbReference>
<dbReference type="EMBL" id="UZAJ01043207">
    <property type="protein sequence ID" value="VDP24771.1"/>
    <property type="molecule type" value="Genomic_DNA"/>
</dbReference>
<keyword evidence="3" id="KW-1185">Reference proteome</keyword>
<dbReference type="WBParaSite" id="OFLC_0001591601-mRNA-1">
    <property type="protein sequence ID" value="OFLC_0001591601-mRNA-1"/>
    <property type="gene ID" value="OFLC_0001591601"/>
</dbReference>
<evidence type="ECO:0000313" key="3">
    <source>
        <dbReference type="Proteomes" id="UP000267606"/>
    </source>
</evidence>
<dbReference type="InterPro" id="IPR001930">
    <property type="entry name" value="Peptidase_M1"/>
</dbReference>
<dbReference type="GO" id="GO:0043171">
    <property type="term" value="P:peptide catabolic process"/>
    <property type="evidence" value="ECO:0007669"/>
    <property type="project" value="TreeGrafter"/>
</dbReference>
<reference evidence="2 3" key="2">
    <citation type="submission" date="2018-11" db="EMBL/GenBank/DDBJ databases">
        <authorList>
            <consortium name="Pathogen Informatics"/>
        </authorList>
    </citation>
    <scope>NUCLEOTIDE SEQUENCE [LARGE SCALE GENOMIC DNA]</scope>
</reference>